<dbReference type="EMBL" id="JAWLKH010000027">
    <property type="protein sequence ID" value="MDV6314143.1"/>
    <property type="molecule type" value="Genomic_DNA"/>
</dbReference>
<dbReference type="RefSeq" id="WP_024498960.1">
    <property type="nucleotide sequence ID" value="NZ_CP096596.1"/>
</dbReference>
<feature type="chain" id="PRO_5041968825" evidence="1">
    <location>
        <begin position="29"/>
        <end position="235"/>
    </location>
</feature>
<protein>
    <submittedName>
        <fullName evidence="3">Uncharacterized protein</fullName>
    </submittedName>
</protein>
<evidence type="ECO:0000313" key="5">
    <source>
        <dbReference type="Proteomes" id="UP001185922"/>
    </source>
</evidence>
<reference evidence="3 4" key="1">
    <citation type="submission" date="2023-10" db="EMBL/GenBank/DDBJ databases">
        <title>Development of a sustainable strategy for remediation of hydrocarbon-contaminated territories based on the waste exchange concept.</title>
        <authorList>
            <person name="Krivoruchko A."/>
        </authorList>
    </citation>
    <scope>NUCLEOTIDE SEQUENCE</scope>
    <source>
        <strain evidence="2 4">IEGM 1266</strain>
        <strain evidence="3">IEGM 1279</strain>
    </source>
</reference>
<name>A0AAE4R9M7_9ACTN</name>
<keyword evidence="1" id="KW-0732">Signal</keyword>
<feature type="signal peptide" evidence="1">
    <location>
        <begin position="1"/>
        <end position="28"/>
    </location>
</feature>
<evidence type="ECO:0000313" key="4">
    <source>
        <dbReference type="Proteomes" id="UP001185779"/>
    </source>
</evidence>
<proteinExistence type="predicted"/>
<evidence type="ECO:0000313" key="3">
    <source>
        <dbReference type="EMBL" id="MDV6314143.1"/>
    </source>
</evidence>
<dbReference type="Proteomes" id="UP001185779">
    <property type="component" value="Unassembled WGS sequence"/>
</dbReference>
<evidence type="ECO:0000256" key="1">
    <source>
        <dbReference type="SAM" id="SignalP"/>
    </source>
</evidence>
<comment type="caution">
    <text evidence="3">The sequence shown here is derived from an EMBL/GenBank/DDBJ whole genome shotgun (WGS) entry which is preliminary data.</text>
</comment>
<dbReference type="AlphaFoldDB" id="A0AAE4R9M7"/>
<evidence type="ECO:0000313" key="2">
    <source>
        <dbReference type="EMBL" id="MDV6309240.1"/>
    </source>
</evidence>
<sequence length="235" mass="24051">MKRNLIRVTTIGAALGVAGFIAPAGANAAPVSDTNCAKVSTPVDAAGWGNMFGDEQGQAGKLSATNVVDRDGSLELVTTEQTPRQASYHSAGDLPLADLVKNNKALTFEKSAGQANWQIRVTGANVAGSSDGFLTLVWTAPEGAGETNAASSDQWWATRALPGIERGATATLKDLLAAANSEGHTTVVNHYGISSQPENKAGKVNVDNVSFNGCTTNFAATGAGGAFGSLENVFP</sequence>
<dbReference type="EMBL" id="JAWLKI010000024">
    <property type="protein sequence ID" value="MDV6309240.1"/>
    <property type="molecule type" value="Genomic_DNA"/>
</dbReference>
<organism evidence="3 5">
    <name type="scientific">Gordonia amicalis</name>
    <dbReference type="NCBI Taxonomy" id="89053"/>
    <lineage>
        <taxon>Bacteria</taxon>
        <taxon>Bacillati</taxon>
        <taxon>Actinomycetota</taxon>
        <taxon>Actinomycetes</taxon>
        <taxon>Mycobacteriales</taxon>
        <taxon>Gordoniaceae</taxon>
        <taxon>Gordonia</taxon>
    </lineage>
</organism>
<accession>A0AAE4R9M7</accession>
<dbReference type="Proteomes" id="UP001185922">
    <property type="component" value="Unassembled WGS sequence"/>
</dbReference>
<keyword evidence="4" id="KW-1185">Reference proteome</keyword>
<gene>
    <name evidence="2" type="ORF">R3P94_18360</name>
    <name evidence="3" type="ORF">R3Q15_20035</name>
</gene>